<dbReference type="AlphaFoldDB" id="A0A9Q1BZZ1"/>
<comment type="caution">
    <text evidence="2">The sequence shown here is derived from an EMBL/GenBank/DDBJ whole genome shotgun (WGS) entry which is preliminary data.</text>
</comment>
<evidence type="ECO:0000313" key="2">
    <source>
        <dbReference type="EMBL" id="KAJ8035890.1"/>
    </source>
</evidence>
<dbReference type="EMBL" id="JAIZAY010000009">
    <property type="protein sequence ID" value="KAJ8035890.1"/>
    <property type="molecule type" value="Genomic_DNA"/>
</dbReference>
<feature type="transmembrane region" description="Helical" evidence="1">
    <location>
        <begin position="200"/>
        <end position="226"/>
    </location>
</feature>
<evidence type="ECO:0000256" key="1">
    <source>
        <dbReference type="SAM" id="Phobius"/>
    </source>
</evidence>
<protein>
    <submittedName>
        <fullName evidence="2">Uncharacterized protein</fullName>
    </submittedName>
</protein>
<feature type="transmembrane region" description="Helical" evidence="1">
    <location>
        <begin position="349"/>
        <end position="368"/>
    </location>
</feature>
<feature type="transmembrane region" description="Helical" evidence="1">
    <location>
        <begin position="113"/>
        <end position="138"/>
    </location>
</feature>
<keyword evidence="1" id="KW-0472">Membrane</keyword>
<feature type="transmembrane region" description="Helical" evidence="1">
    <location>
        <begin position="76"/>
        <end position="101"/>
    </location>
</feature>
<keyword evidence="1" id="KW-0812">Transmembrane</keyword>
<proteinExistence type="predicted"/>
<keyword evidence="1" id="KW-1133">Transmembrane helix</keyword>
<reference evidence="2" key="1">
    <citation type="submission" date="2021-10" db="EMBL/GenBank/DDBJ databases">
        <title>Tropical sea cucumber genome reveals ecological adaptation and Cuvierian tubules defense mechanism.</title>
        <authorList>
            <person name="Chen T."/>
        </authorList>
    </citation>
    <scope>NUCLEOTIDE SEQUENCE</scope>
    <source>
        <strain evidence="2">Nanhai2018</strain>
        <tissue evidence="2">Muscle</tissue>
    </source>
</reference>
<accession>A0A9Q1BZZ1</accession>
<feature type="transmembrane region" description="Helical" evidence="1">
    <location>
        <begin position="159"/>
        <end position="180"/>
    </location>
</feature>
<sequence>MSTQVHCKELKPLVQMPQCRCGDVVDDQDGNISCFMKVLSWTLALKEWSPSTAEGCQLHPSHSIRAGRSSRRRTRALFLTSLIFLILLTLGSFHTAVWYTLCFNDNHLSSFLLFYWPVVMSAQIVCATAAIKKCFYGLPPATKISWMNIFSESHFFIKLYHLNFGRLPGLAVFVFCYVFALFNSLLEICYFSRLDSSCHTWPRCICLISHILNLFFYSSFCYFLYLHRVILKRERKRTLSYVSEHIRDLKACMESVRGFYRNYYQLRKLLLPWINVVLFSTAYGVAVFFAPSDEQVDSTVIQNVTREISSHWLTYLNYTCNISCEIENNEMDNSKFAFFFDCKVLSEKIMLVALALIAVGGMDIKYEWECFKMKLNLMYPADEFRGLQPLLKFLTEVHPNTARETITTFLIPFLGIACGIFSSPWS</sequence>
<keyword evidence="3" id="KW-1185">Reference proteome</keyword>
<organism evidence="2 3">
    <name type="scientific">Holothuria leucospilota</name>
    <name type="common">Black long sea cucumber</name>
    <name type="synonym">Mertensiothuria leucospilota</name>
    <dbReference type="NCBI Taxonomy" id="206669"/>
    <lineage>
        <taxon>Eukaryota</taxon>
        <taxon>Metazoa</taxon>
        <taxon>Echinodermata</taxon>
        <taxon>Eleutherozoa</taxon>
        <taxon>Echinozoa</taxon>
        <taxon>Holothuroidea</taxon>
        <taxon>Aspidochirotacea</taxon>
        <taxon>Aspidochirotida</taxon>
        <taxon>Holothuriidae</taxon>
        <taxon>Holothuria</taxon>
    </lineage>
</organism>
<gene>
    <name evidence="2" type="ORF">HOLleu_19703</name>
</gene>
<feature type="transmembrane region" description="Helical" evidence="1">
    <location>
        <begin position="269"/>
        <end position="290"/>
    </location>
</feature>
<evidence type="ECO:0000313" key="3">
    <source>
        <dbReference type="Proteomes" id="UP001152320"/>
    </source>
</evidence>
<dbReference type="Proteomes" id="UP001152320">
    <property type="component" value="Chromosome 9"/>
</dbReference>
<name>A0A9Q1BZZ1_HOLLE</name>